<dbReference type="Pfam" id="PF03797">
    <property type="entry name" value="Autotransporter"/>
    <property type="match status" value="1"/>
</dbReference>
<dbReference type="eggNOG" id="COG4625">
    <property type="taxonomic scope" value="Bacteria"/>
</dbReference>
<name>Q7MQX1_WOLSU</name>
<dbReference type="PROSITE" id="PS51208">
    <property type="entry name" value="AUTOTRANSPORTER"/>
    <property type="match status" value="1"/>
</dbReference>
<evidence type="ECO:0000313" key="3">
    <source>
        <dbReference type="EMBL" id="CAE10941.1"/>
    </source>
</evidence>
<dbReference type="KEGG" id="wsu:WS1934"/>
<dbReference type="SUPFAM" id="SSF51126">
    <property type="entry name" value="Pectin lyase-like"/>
    <property type="match status" value="1"/>
</dbReference>
<feature type="domain" description="Autotransporter" evidence="2">
    <location>
        <begin position="764"/>
        <end position="1040"/>
    </location>
</feature>
<sequence length="1040" mass="106308">MKTIHGAIFAATLSSTSPLWGADFTVNTAVTSGQTLNDGNTGVVTSEGSVTTSGSTAGVMITPTTTTNSIITLTNNGTISQTGTGRAVRNNTSNKTSRIVINNNGTLSSVGDDTVKIADSTATIIINNQGTIIKQGSMADSGQALDFRNSNATMGNTIINGSVSNTSALIKSEGDDAIRPSHNMSIVNYGTIISTGPVNTKCVGTCSGDPKAHDGIDVGDKTGVQIDNYGIISGSRHAITADEEIYVVNQAGATIIGNNGSGVGSDGTGTVINYGTITGAYAGEGNVYDHSASNGGTSTANNGDGDGVDIDGVAIIRNYGTIQGLGAGGVDSGGLPNGAEGIAAGGGSLFNYEGATIYGQSIGILIDDGSNGTAVASGRGTTTAAGGAQIIGNRGTIIGVTKAAIGLVGNYDDTITNYASGTITGGSGSVKVDEVGSTTAAAAIQMGAGEDTLVNHGTITGQNGMAIDMGSGDDTVQLLGGTVNGTIDGGSGTDSIVLGYANNFSLSQIINFENFTIQDGASLNGGGTVNTLIVNDGGILYPMASTLRVEGNLNFASGGTYRLNAYANGTSGRVDVNGNASLGGAKLVVVADSAGSWNTSTLYTILSATSLSGTFGDVATNLAFLTPSVTYDSTHAYLTLAKNAVTYGDIATGGGVLVASVLDGVGSNSAMQPLLSRIDSMGASQAQSAFLSLRGDDLASLSSSSRSSYLPFGTLIATRLGNLSQARAGIGLGGLYFADAGDGMLLAQILKEEGIWTEKGIVDPYAYDYTMWAKALGGRITSSSDSAQNIASSHTHVYGTQIGIDKSDNDSVYGASFASLQSRFKTNDGQLSSTVKSQVVGVYGSRCAGDFRIDSAIDYAFIEADSERETLLGGADSQYDAKAMGIWISGAYTYKLDQGSAIEPYVELRYDRYKQDSYSEGGAGGAGLAVDGFRSKLYGAGMGAKFIQSFYENRGSWDIGVGFFKEWGDLETPLVMRFSSAPEAGSWRSTTLDRGSLICKANLGVNYKVLRLTELFATAEGQVRERERAINGTLGVKVRF</sequence>
<reference evidence="3 4" key="1">
    <citation type="journal article" date="2003" name="Proc. Natl. Acad. Sci. U.S.A.">
        <title>Complete genome sequence and analysis of Wolinella succinogenes.</title>
        <authorList>
            <person name="Baar C."/>
            <person name="Eppinger M."/>
            <person name="Raddatz G."/>
            <person name="Simon JM."/>
            <person name="Lanz C."/>
            <person name="Klimmek O."/>
            <person name="Nandakumar R."/>
            <person name="Gross R."/>
            <person name="Rosinus A."/>
            <person name="Keller H."/>
            <person name="Jagtap P."/>
            <person name="Linke B."/>
            <person name="Meyer F."/>
            <person name="Lederer H."/>
            <person name="Schuster S.C."/>
        </authorList>
    </citation>
    <scope>NUCLEOTIDE SEQUENCE [LARGE SCALE GENOMIC DNA]</scope>
    <source>
        <strain evidence="4">ATCC 29543 / DSM 1740 / CCUG 13145 / JCM 31913 / LMG 7466 / NCTC 11488 / FDC 602W</strain>
    </source>
</reference>
<dbReference type="RefSeq" id="WP_011139724.1">
    <property type="nucleotide sequence ID" value="NC_005090.1"/>
</dbReference>
<dbReference type="SMART" id="SM00869">
    <property type="entry name" value="Autotransporter"/>
    <property type="match status" value="1"/>
</dbReference>
<feature type="chain" id="PRO_5004288637" description="Autotransporter domain-containing protein" evidence="1">
    <location>
        <begin position="22"/>
        <end position="1040"/>
    </location>
</feature>
<organism evidence="4">
    <name type="scientific">Wolinella succinogenes (strain ATCC 29543 / DSM 1740 / CCUG 13145 / JCM 31913 / LMG 7466 / NCTC 11488 / FDC 602W)</name>
    <name type="common">Vibrio succinogenes</name>
    <dbReference type="NCBI Taxonomy" id="273121"/>
    <lineage>
        <taxon>Bacteria</taxon>
        <taxon>Pseudomonadati</taxon>
        <taxon>Campylobacterota</taxon>
        <taxon>Epsilonproteobacteria</taxon>
        <taxon>Campylobacterales</taxon>
        <taxon>Helicobacteraceae</taxon>
        <taxon>Wolinella</taxon>
    </lineage>
</organism>
<dbReference type="InterPro" id="IPR036709">
    <property type="entry name" value="Autotransporte_beta_dom_sf"/>
</dbReference>
<feature type="signal peptide" evidence="1">
    <location>
        <begin position="1"/>
        <end position="21"/>
    </location>
</feature>
<dbReference type="SUPFAM" id="SSF103515">
    <property type="entry name" value="Autotransporter"/>
    <property type="match status" value="1"/>
</dbReference>
<evidence type="ECO:0000313" key="4">
    <source>
        <dbReference type="Proteomes" id="UP000000422"/>
    </source>
</evidence>
<gene>
    <name evidence="3" type="ordered locus">WS1934</name>
</gene>
<keyword evidence="4" id="KW-1185">Reference proteome</keyword>
<dbReference type="Gene3D" id="2.40.128.130">
    <property type="entry name" value="Autotransporter beta-domain"/>
    <property type="match status" value="1"/>
</dbReference>
<evidence type="ECO:0000256" key="1">
    <source>
        <dbReference type="SAM" id="SignalP"/>
    </source>
</evidence>
<dbReference type="InterPro" id="IPR005546">
    <property type="entry name" value="Autotransporte_beta"/>
</dbReference>
<dbReference type="STRING" id="273121.WS1934"/>
<proteinExistence type="predicted"/>
<dbReference type="AlphaFoldDB" id="Q7MQX1"/>
<protein>
    <recommendedName>
        <fullName evidence="2">Autotransporter domain-containing protein</fullName>
    </recommendedName>
</protein>
<accession>Q7MQX1</accession>
<keyword evidence="1" id="KW-0732">Signal</keyword>
<dbReference type="HOGENOM" id="CLU_005887_4_0_7"/>
<dbReference type="InterPro" id="IPR011050">
    <property type="entry name" value="Pectin_lyase_fold/virulence"/>
</dbReference>
<dbReference type="Proteomes" id="UP000000422">
    <property type="component" value="Chromosome"/>
</dbReference>
<evidence type="ECO:0000259" key="2">
    <source>
        <dbReference type="PROSITE" id="PS51208"/>
    </source>
</evidence>
<dbReference type="EMBL" id="BX571662">
    <property type="protein sequence ID" value="CAE10941.1"/>
    <property type="molecule type" value="Genomic_DNA"/>
</dbReference>